<evidence type="ECO:0000313" key="5">
    <source>
        <dbReference type="Proteomes" id="UP000809621"/>
    </source>
</evidence>
<dbReference type="EMBL" id="JAFEUM010000003">
    <property type="protein sequence ID" value="MBM7036667.1"/>
    <property type="molecule type" value="Genomic_DNA"/>
</dbReference>
<dbReference type="InterPro" id="IPR043502">
    <property type="entry name" value="DNA/RNA_pol_sf"/>
</dbReference>
<evidence type="ECO:0000259" key="3">
    <source>
        <dbReference type="Pfam" id="PF00817"/>
    </source>
</evidence>
<feature type="domain" description="UmuC" evidence="3">
    <location>
        <begin position="29"/>
        <end position="150"/>
    </location>
</feature>
<dbReference type="Pfam" id="PF00817">
    <property type="entry name" value="IMS"/>
    <property type="match status" value="1"/>
</dbReference>
<dbReference type="Gene3D" id="3.40.1170.60">
    <property type="match status" value="1"/>
</dbReference>
<dbReference type="CDD" id="cd03468">
    <property type="entry name" value="PolY_like"/>
    <property type="match status" value="1"/>
</dbReference>
<keyword evidence="5" id="KW-1185">Reference proteome</keyword>
<comment type="similarity">
    <text evidence="1">Belongs to the DNA polymerase type-Y family.</text>
</comment>
<protein>
    <submittedName>
        <fullName evidence="4">DNA polymerase Y family protein</fullName>
    </submittedName>
</protein>
<dbReference type="Proteomes" id="UP000809621">
    <property type="component" value="Unassembled WGS sequence"/>
</dbReference>
<proteinExistence type="inferred from homology"/>
<gene>
    <name evidence="4" type="ORF">JQC93_09630</name>
</gene>
<accession>A0ABS2HJG9</accession>
<organism evidence="4 5">
    <name type="scientific">Vibrio ulleungensis</name>
    <dbReference type="NCBI Taxonomy" id="2807619"/>
    <lineage>
        <taxon>Bacteria</taxon>
        <taxon>Pseudomonadati</taxon>
        <taxon>Pseudomonadota</taxon>
        <taxon>Gammaproteobacteria</taxon>
        <taxon>Vibrionales</taxon>
        <taxon>Vibrionaceae</taxon>
        <taxon>Vibrio</taxon>
    </lineage>
</organism>
<dbReference type="PANTHER" id="PTHR35369:SF2">
    <property type="entry name" value="BLR3025 PROTEIN"/>
    <property type="match status" value="1"/>
</dbReference>
<sequence length="473" mass="53929">MTLWLYLYFPCLQLDTLYSQQPESSDDVQPIAIVDKHQIVQLNNAATELGIEVGMGLATAASLCHNLQVIPYQQEIEETKLNEIAQWLYLKAADITLFSPKGLLLKVSNMLTLYQSLEGYWSALTQHLNTLNVSYHFASGFSPFCAKLLAQQQLDRLLNDRQALLDELQRYPLTCSELDSKTVDKLNRVGVTSLAELLALNITEIARRFDIHLVNYVGRLTGRFHHPLTLYHPPLHFERHLELLYELDNVAWLEKPLAKLLTQLEQHLRLRDQLAFELKLTLHQRDTAPQGIHFHSAKGEYRLLQWQTLSALTLENLKLEAPVTAITLSTVRVDLNQALSQDLFDGEQGALSAQELISILSAKLGEEHVSLLEQSDDPRPEYATLYRAALHGSGKLDTDRLTPLLTRPSLLLPSPVPLQHQVSIVSGPERIQTGWWDNHAISRDYFIAQDPQGRWLWVYRTPSQQWYLHGLFS</sequence>
<comment type="caution">
    <text evidence="4">The sequence shown here is derived from an EMBL/GenBank/DDBJ whole genome shotgun (WGS) entry which is preliminary data.</text>
</comment>
<dbReference type="SUPFAM" id="SSF56672">
    <property type="entry name" value="DNA/RNA polymerases"/>
    <property type="match status" value="1"/>
</dbReference>
<evidence type="ECO:0000256" key="1">
    <source>
        <dbReference type="ARBA" id="ARBA00010945"/>
    </source>
</evidence>
<name>A0ABS2HJG9_9VIBR</name>
<dbReference type="PANTHER" id="PTHR35369">
    <property type="entry name" value="BLR3025 PROTEIN-RELATED"/>
    <property type="match status" value="1"/>
</dbReference>
<evidence type="ECO:0000313" key="4">
    <source>
        <dbReference type="EMBL" id="MBM7036667.1"/>
    </source>
</evidence>
<dbReference type="InterPro" id="IPR050356">
    <property type="entry name" value="SulA_CellDiv_inhibitor"/>
</dbReference>
<dbReference type="Gene3D" id="3.30.70.270">
    <property type="match status" value="1"/>
</dbReference>
<reference evidence="4 5" key="1">
    <citation type="submission" date="2021-02" db="EMBL/GenBank/DDBJ databases">
        <authorList>
            <person name="Park J.-S."/>
        </authorList>
    </citation>
    <scope>NUCLEOTIDE SEQUENCE [LARGE SCALE GENOMIC DNA]</scope>
    <source>
        <strain evidence="4 5">188UL20-2</strain>
    </source>
</reference>
<dbReference type="RefSeq" id="WP_205158230.1">
    <property type="nucleotide sequence ID" value="NZ_JAFEUM010000003.1"/>
</dbReference>
<evidence type="ECO:0000256" key="2">
    <source>
        <dbReference type="ARBA" id="ARBA00022763"/>
    </source>
</evidence>
<dbReference type="InterPro" id="IPR001126">
    <property type="entry name" value="UmuC"/>
</dbReference>
<dbReference type="InterPro" id="IPR043128">
    <property type="entry name" value="Rev_trsase/Diguanyl_cyclase"/>
</dbReference>
<keyword evidence="2" id="KW-0227">DNA damage</keyword>